<evidence type="ECO:0000256" key="1">
    <source>
        <dbReference type="SAM" id="MobiDB-lite"/>
    </source>
</evidence>
<protein>
    <submittedName>
        <fullName evidence="2">Uncharacterized protein</fullName>
    </submittedName>
</protein>
<keyword evidence="3" id="KW-1185">Reference proteome</keyword>
<dbReference type="Gramene" id="ONIVA02G36010.1">
    <property type="protein sequence ID" value="ONIVA02G36010.1"/>
    <property type="gene ID" value="ONIVA02G36010"/>
</dbReference>
<reference evidence="2" key="2">
    <citation type="submission" date="2018-04" db="EMBL/GenBank/DDBJ databases">
        <title>OnivRS2 (Oryza nivara Reference Sequence Version 2).</title>
        <authorList>
            <person name="Zhang J."/>
            <person name="Kudrna D."/>
            <person name="Lee S."/>
            <person name="Talag J."/>
            <person name="Rajasekar S."/>
            <person name="Welchert J."/>
            <person name="Hsing Y.-I."/>
            <person name="Wing R.A."/>
        </authorList>
    </citation>
    <scope>NUCLEOTIDE SEQUENCE [LARGE SCALE GENOMIC DNA]</scope>
    <source>
        <strain evidence="2">SL10</strain>
    </source>
</reference>
<dbReference type="AlphaFoldDB" id="A0A0E0GDB3"/>
<evidence type="ECO:0000313" key="2">
    <source>
        <dbReference type="EnsemblPlants" id="ONIVA02G36010.1"/>
    </source>
</evidence>
<dbReference type="Proteomes" id="UP000006591">
    <property type="component" value="Chromosome 2"/>
</dbReference>
<feature type="compositionally biased region" description="Low complexity" evidence="1">
    <location>
        <begin position="1"/>
        <end position="13"/>
    </location>
</feature>
<reference evidence="2" key="1">
    <citation type="submission" date="2015-04" db="UniProtKB">
        <authorList>
            <consortium name="EnsemblPlants"/>
        </authorList>
    </citation>
    <scope>IDENTIFICATION</scope>
    <source>
        <strain evidence="2">SL10</strain>
    </source>
</reference>
<feature type="region of interest" description="Disordered" evidence="1">
    <location>
        <begin position="1"/>
        <end position="20"/>
    </location>
</feature>
<name>A0A0E0GDB3_ORYNI</name>
<sequence>MMVAAGPPNNESSGGDGNNEWQLRGVCNDGGLSTVVEATSSGDGKLISNGAFMSTTNCNGTTYFGSSWLDPPFLRPDLVTALTRVPWMAIQGGCPKQVNRGGKKGQRIGESEKRIRFRNHTGWRRGPWRGWVSRADHPELGARGSSLRLPPFRREPARRDRRQRVEGSALRPFGVDASGVRAASRTRGSGDGGRLLGWTVGPVEEWSPKKSRNMTII</sequence>
<dbReference type="EnsemblPlants" id="ONIVA02G36010.1">
    <property type="protein sequence ID" value="ONIVA02G36010.1"/>
    <property type="gene ID" value="ONIVA02G36010"/>
</dbReference>
<evidence type="ECO:0000313" key="3">
    <source>
        <dbReference type="Proteomes" id="UP000006591"/>
    </source>
</evidence>
<organism evidence="2">
    <name type="scientific">Oryza nivara</name>
    <name type="common">Indian wild rice</name>
    <name type="synonym">Oryza sativa f. spontanea</name>
    <dbReference type="NCBI Taxonomy" id="4536"/>
    <lineage>
        <taxon>Eukaryota</taxon>
        <taxon>Viridiplantae</taxon>
        <taxon>Streptophyta</taxon>
        <taxon>Embryophyta</taxon>
        <taxon>Tracheophyta</taxon>
        <taxon>Spermatophyta</taxon>
        <taxon>Magnoliopsida</taxon>
        <taxon>Liliopsida</taxon>
        <taxon>Poales</taxon>
        <taxon>Poaceae</taxon>
        <taxon>BOP clade</taxon>
        <taxon>Oryzoideae</taxon>
        <taxon>Oryzeae</taxon>
        <taxon>Oryzinae</taxon>
        <taxon>Oryza</taxon>
    </lineage>
</organism>
<dbReference type="HOGENOM" id="CLU_1274013_0_0_1"/>
<feature type="region of interest" description="Disordered" evidence="1">
    <location>
        <begin position="142"/>
        <end position="168"/>
    </location>
</feature>
<proteinExistence type="predicted"/>
<accession>A0A0E0GDB3</accession>